<proteinExistence type="predicted"/>
<accession>A0A6C0KCS1</accession>
<dbReference type="EMBL" id="MN740841">
    <property type="protein sequence ID" value="QHU14527.1"/>
    <property type="molecule type" value="Genomic_DNA"/>
</dbReference>
<reference evidence="1" key="1">
    <citation type="journal article" date="2020" name="Nature">
        <title>Giant virus diversity and host interactions through global metagenomics.</title>
        <authorList>
            <person name="Schulz F."/>
            <person name="Roux S."/>
            <person name="Paez-Espino D."/>
            <person name="Jungbluth S."/>
            <person name="Walsh D.A."/>
            <person name="Denef V.J."/>
            <person name="McMahon K.D."/>
            <person name="Konstantinidis K.T."/>
            <person name="Eloe-Fadrosh E.A."/>
            <person name="Kyrpides N.C."/>
            <person name="Woyke T."/>
        </authorList>
    </citation>
    <scope>NUCLEOTIDE SEQUENCE</scope>
    <source>
        <strain evidence="1">GVMAG-S-1102113-118</strain>
    </source>
</reference>
<name>A0A6C0KCS1_9ZZZZ</name>
<protein>
    <submittedName>
        <fullName evidence="1">Uncharacterized protein</fullName>
    </submittedName>
</protein>
<dbReference type="AlphaFoldDB" id="A0A6C0KCS1"/>
<sequence length="190" mass="22162">MEGVLFMDGRPSGNHHFRNFTSKKKKDIPDLGNHTDIVLDIFEEHCPKEVRKYFVQTIEEHEDTDQCYHSLKNLKNLIRALEWAASKHIRWILMPCGSYGVDPDSSSGMTDTEFVAEVRKMNKLMRLFKRRNVMVFIPGPNDDAEEMRETRYDWCPSPSHACVTVVERHGMFYDYTSKESALRMARAVTK</sequence>
<organism evidence="1">
    <name type="scientific">viral metagenome</name>
    <dbReference type="NCBI Taxonomy" id="1070528"/>
    <lineage>
        <taxon>unclassified sequences</taxon>
        <taxon>metagenomes</taxon>
        <taxon>organismal metagenomes</taxon>
    </lineage>
</organism>
<evidence type="ECO:0000313" key="1">
    <source>
        <dbReference type="EMBL" id="QHU14527.1"/>
    </source>
</evidence>